<sequence length="213" mass="24623">MTNNHNNHAQANKTTTHIDEHNHKIITEYNATNQKITTTRYNPNGTLRSINDHDPQTGQIIKSTEYWSDGSLWLIAHNNPQTGNRTKTIFYDEGRIEEIIKYDIQGNPTTYYPDGSLKEIEERDPITNNSIKEIKFNPDKTIKTITIFNPDETNSVAYYNPDGSLDSIEDYNPSTTNYLRTHFPSDLTSEEIKTTEQTYKDTRQKYQSLPSNK</sequence>
<evidence type="ECO:0000256" key="1">
    <source>
        <dbReference type="SAM" id="MobiDB-lite"/>
    </source>
</evidence>
<dbReference type="InterPro" id="IPR021348">
    <property type="entry name" value="DUF2963"/>
</dbReference>
<dbReference type="EMBL" id="JABUOH010000041">
    <property type="protein sequence ID" value="NWN45760.1"/>
    <property type="molecule type" value="Genomic_DNA"/>
</dbReference>
<feature type="compositionally biased region" description="Basic and acidic residues" evidence="1">
    <location>
        <begin position="190"/>
        <end position="204"/>
    </location>
</feature>
<dbReference type="RefSeq" id="WP_178734158.1">
    <property type="nucleotide sequence ID" value="NZ_JABUOH010000041.1"/>
</dbReference>
<dbReference type="AlphaFoldDB" id="A0A851HGJ8"/>
<name>A0A851HGJ8_9MOLU</name>
<feature type="domain" description="DUF2963" evidence="2">
    <location>
        <begin position="111"/>
        <end position="155"/>
    </location>
</feature>
<evidence type="ECO:0000313" key="4">
    <source>
        <dbReference type="Proteomes" id="UP000568109"/>
    </source>
</evidence>
<comment type="caution">
    <text evidence="3">The sequence shown here is derived from an EMBL/GenBank/DDBJ whole genome shotgun (WGS) entry which is preliminary data.</text>
</comment>
<proteinExistence type="predicted"/>
<dbReference type="Proteomes" id="UP000568109">
    <property type="component" value="Unassembled WGS sequence"/>
</dbReference>
<keyword evidence="4" id="KW-1185">Reference proteome</keyword>
<accession>A0A851HGJ8</accession>
<evidence type="ECO:0000259" key="2">
    <source>
        <dbReference type="Pfam" id="PF11178"/>
    </source>
</evidence>
<organism evidence="3 4">
    <name type="scientific">Candidatus Phytoplasma pruni</name>
    <dbReference type="NCBI Taxonomy" id="479893"/>
    <lineage>
        <taxon>Bacteria</taxon>
        <taxon>Bacillati</taxon>
        <taxon>Mycoplasmatota</taxon>
        <taxon>Mollicutes</taxon>
        <taxon>Acholeplasmatales</taxon>
        <taxon>Acholeplasmataceae</taxon>
        <taxon>Candidatus Phytoplasma</taxon>
        <taxon>16SrIII (X-disease group)</taxon>
    </lineage>
</organism>
<reference evidence="3 4" key="1">
    <citation type="submission" date="2020-06" db="EMBL/GenBank/DDBJ databases">
        <title>Draft genome sequence of Candidatus Phytoplasma pruni (X-disease group, subgroup 16SrIII-B) strain ChTDIII from Argentina.</title>
        <authorList>
            <person name="Fernandez F.D."/>
            <person name="Zuebert C."/>
            <person name="Huettel B."/>
            <person name="Kube M."/>
            <person name="Conci L.R."/>
        </authorList>
    </citation>
    <scope>NUCLEOTIDE SEQUENCE [LARGE SCALE GENOMIC DNA]</scope>
    <source>
        <strain evidence="3 4">ChTDIII</strain>
    </source>
</reference>
<evidence type="ECO:0000313" key="3">
    <source>
        <dbReference type="EMBL" id="NWN45760.1"/>
    </source>
</evidence>
<feature type="domain" description="DUF2963" evidence="2">
    <location>
        <begin position="41"/>
        <end position="88"/>
    </location>
</feature>
<protein>
    <recommendedName>
        <fullName evidence="2">DUF2963 domain-containing protein</fullName>
    </recommendedName>
</protein>
<feature type="region of interest" description="Disordered" evidence="1">
    <location>
        <begin position="190"/>
        <end position="213"/>
    </location>
</feature>
<gene>
    <name evidence="3" type="ORF">HR065_01505</name>
</gene>
<dbReference type="Gene3D" id="3.90.930.1">
    <property type="match status" value="1"/>
</dbReference>
<dbReference type="Pfam" id="PF11178">
    <property type="entry name" value="DUF2963"/>
    <property type="match status" value="2"/>
</dbReference>